<comment type="caution">
    <text evidence="6">The sequence shown here is derived from an EMBL/GenBank/DDBJ whole genome shotgun (WGS) entry which is preliminary data.</text>
</comment>
<dbReference type="GO" id="GO:0045892">
    <property type="term" value="P:negative regulation of DNA-templated transcription"/>
    <property type="evidence" value="ECO:0007669"/>
    <property type="project" value="TreeGrafter"/>
</dbReference>
<evidence type="ECO:0000256" key="1">
    <source>
        <dbReference type="ARBA" id="ARBA00023015"/>
    </source>
</evidence>
<dbReference type="PANTHER" id="PTHR44846:SF17">
    <property type="entry name" value="GNTR-FAMILY TRANSCRIPTIONAL REGULATOR"/>
    <property type="match status" value="1"/>
</dbReference>
<dbReference type="PROSITE" id="PS50949">
    <property type="entry name" value="HTH_GNTR"/>
    <property type="match status" value="1"/>
</dbReference>
<evidence type="ECO:0000259" key="5">
    <source>
        <dbReference type="PROSITE" id="PS50949"/>
    </source>
</evidence>
<keyword evidence="3" id="KW-0804">Transcription</keyword>
<feature type="domain" description="HTH gntR-type" evidence="5">
    <location>
        <begin position="89"/>
        <end position="157"/>
    </location>
</feature>
<protein>
    <submittedName>
        <fullName evidence="6">GntR family transcriptional regulator</fullName>
    </submittedName>
</protein>
<gene>
    <name evidence="6" type="ORF">DLJ53_10925</name>
</gene>
<keyword evidence="2" id="KW-0238">DNA-binding</keyword>
<dbReference type="GO" id="GO:0003677">
    <property type="term" value="F:DNA binding"/>
    <property type="evidence" value="ECO:0007669"/>
    <property type="project" value="UniProtKB-KW"/>
</dbReference>
<dbReference type="InterPro" id="IPR050679">
    <property type="entry name" value="Bact_HTH_transcr_reg"/>
</dbReference>
<evidence type="ECO:0000256" key="4">
    <source>
        <dbReference type="SAM" id="MobiDB-lite"/>
    </source>
</evidence>
<dbReference type="CDD" id="cd07377">
    <property type="entry name" value="WHTH_GntR"/>
    <property type="match status" value="1"/>
</dbReference>
<dbReference type="InterPro" id="IPR000524">
    <property type="entry name" value="Tscrpt_reg_HTH_GntR"/>
</dbReference>
<keyword evidence="7" id="KW-1185">Reference proteome</keyword>
<dbReference type="InterPro" id="IPR011663">
    <property type="entry name" value="UTRA"/>
</dbReference>
<dbReference type="InterPro" id="IPR036390">
    <property type="entry name" value="WH_DNA-bd_sf"/>
</dbReference>
<organism evidence="6 7">
    <name type="scientific">Acuticoccus sediminis</name>
    <dbReference type="NCBI Taxonomy" id="2184697"/>
    <lineage>
        <taxon>Bacteria</taxon>
        <taxon>Pseudomonadati</taxon>
        <taxon>Pseudomonadota</taxon>
        <taxon>Alphaproteobacteria</taxon>
        <taxon>Hyphomicrobiales</taxon>
        <taxon>Amorphaceae</taxon>
        <taxon>Acuticoccus</taxon>
    </lineage>
</organism>
<dbReference type="SUPFAM" id="SSF46785">
    <property type="entry name" value="Winged helix' DNA-binding domain"/>
    <property type="match status" value="1"/>
</dbReference>
<dbReference type="SUPFAM" id="SSF64288">
    <property type="entry name" value="Chorismate lyase-like"/>
    <property type="match status" value="1"/>
</dbReference>
<dbReference type="Gene3D" id="1.10.10.10">
    <property type="entry name" value="Winged helix-like DNA-binding domain superfamily/Winged helix DNA-binding domain"/>
    <property type="match status" value="1"/>
</dbReference>
<dbReference type="Pfam" id="PF00392">
    <property type="entry name" value="GntR"/>
    <property type="match status" value="1"/>
</dbReference>
<dbReference type="GO" id="GO:0003700">
    <property type="term" value="F:DNA-binding transcription factor activity"/>
    <property type="evidence" value="ECO:0007669"/>
    <property type="project" value="InterPro"/>
</dbReference>
<dbReference type="PRINTS" id="PR00035">
    <property type="entry name" value="HTHGNTR"/>
</dbReference>
<evidence type="ECO:0000256" key="2">
    <source>
        <dbReference type="ARBA" id="ARBA00023125"/>
    </source>
</evidence>
<dbReference type="Proteomes" id="UP000249590">
    <property type="component" value="Unassembled WGS sequence"/>
</dbReference>
<dbReference type="EMBL" id="QHHQ01000002">
    <property type="protein sequence ID" value="RAI01902.1"/>
    <property type="molecule type" value="Genomic_DNA"/>
</dbReference>
<dbReference type="InterPro" id="IPR028978">
    <property type="entry name" value="Chorismate_lyase_/UTRA_dom_sf"/>
</dbReference>
<proteinExistence type="predicted"/>
<dbReference type="InterPro" id="IPR036388">
    <property type="entry name" value="WH-like_DNA-bd_sf"/>
</dbReference>
<dbReference type="AlphaFoldDB" id="A0A8B2NX25"/>
<sequence>MRRTSSSRRIWPGARRSACGGSASGRWTTSAASGEANPSSAASADARPGRRAPPFDIAAVIAKALDDGGPAEGARMELLTDPLGGSGQSPRYLRIAQALAADIADGRYEVGGMLPTEAELCALFGVSRSTVREALRRLTVLGLVSRTQGIGTRVVQRHAKSTYIMSAQSVDRVMQYAAETELTLQVIEDVVADKELVATIGGVVGQRWLLFSGTRAVPRDEQGTFCHTRAYVAGRYGAVRSSIGLGGPPLTTPIYQAVCQTYGIAIGEIRQTMRAEAASPDDAALLNVAEGSPVLRIVRHYITTDGETLEVSVNTYPAGRFEYSMRLRITPAGAP</sequence>
<dbReference type="PANTHER" id="PTHR44846">
    <property type="entry name" value="MANNOSYL-D-GLYCERATE TRANSPORT/METABOLISM SYSTEM REPRESSOR MNGR-RELATED"/>
    <property type="match status" value="1"/>
</dbReference>
<reference evidence="6 7" key="1">
    <citation type="submission" date="2018-05" db="EMBL/GenBank/DDBJ databases">
        <title>Acuticoccus sediminis sp. nov., isolated from deep-sea sediment of Indian Ocean.</title>
        <authorList>
            <person name="Liu X."/>
            <person name="Lai Q."/>
            <person name="Du Y."/>
            <person name="Sun F."/>
            <person name="Zhang X."/>
            <person name="Wang S."/>
            <person name="Shao Z."/>
        </authorList>
    </citation>
    <scope>NUCLEOTIDE SEQUENCE [LARGE SCALE GENOMIC DNA]</scope>
    <source>
        <strain evidence="6 7">PTG4-2</strain>
    </source>
</reference>
<evidence type="ECO:0000313" key="7">
    <source>
        <dbReference type="Proteomes" id="UP000249590"/>
    </source>
</evidence>
<evidence type="ECO:0000313" key="6">
    <source>
        <dbReference type="EMBL" id="RAI01902.1"/>
    </source>
</evidence>
<dbReference type="Pfam" id="PF07702">
    <property type="entry name" value="UTRA"/>
    <property type="match status" value="1"/>
</dbReference>
<dbReference type="Gene3D" id="3.40.1410.10">
    <property type="entry name" value="Chorismate lyase-like"/>
    <property type="match status" value="1"/>
</dbReference>
<dbReference type="SMART" id="SM00345">
    <property type="entry name" value="HTH_GNTR"/>
    <property type="match status" value="1"/>
</dbReference>
<name>A0A8B2NX25_9HYPH</name>
<keyword evidence="1" id="KW-0805">Transcription regulation</keyword>
<dbReference type="SMART" id="SM00866">
    <property type="entry name" value="UTRA"/>
    <property type="match status" value="1"/>
</dbReference>
<evidence type="ECO:0000256" key="3">
    <source>
        <dbReference type="ARBA" id="ARBA00023163"/>
    </source>
</evidence>
<feature type="region of interest" description="Disordered" evidence="4">
    <location>
        <begin position="1"/>
        <end position="50"/>
    </location>
</feature>
<accession>A0A8B2NX25</accession>
<feature type="compositionally biased region" description="Polar residues" evidence="4">
    <location>
        <begin position="25"/>
        <end position="42"/>
    </location>
</feature>